<organism evidence="1 2">
    <name type="scientific">Protopolystoma xenopodis</name>
    <dbReference type="NCBI Taxonomy" id="117903"/>
    <lineage>
        <taxon>Eukaryota</taxon>
        <taxon>Metazoa</taxon>
        <taxon>Spiralia</taxon>
        <taxon>Lophotrochozoa</taxon>
        <taxon>Platyhelminthes</taxon>
        <taxon>Monogenea</taxon>
        <taxon>Polyopisthocotylea</taxon>
        <taxon>Polystomatidea</taxon>
        <taxon>Polystomatidae</taxon>
        <taxon>Protopolystoma</taxon>
    </lineage>
</organism>
<reference evidence="1" key="1">
    <citation type="submission" date="2018-11" db="EMBL/GenBank/DDBJ databases">
        <authorList>
            <consortium name="Pathogen Informatics"/>
        </authorList>
    </citation>
    <scope>NUCLEOTIDE SEQUENCE</scope>
</reference>
<dbReference type="EMBL" id="CAAALY010000995">
    <property type="protein sequence ID" value="VEL07091.1"/>
    <property type="molecule type" value="Genomic_DNA"/>
</dbReference>
<dbReference type="Proteomes" id="UP000784294">
    <property type="component" value="Unassembled WGS sequence"/>
</dbReference>
<protein>
    <submittedName>
        <fullName evidence="1">Uncharacterized protein</fullName>
    </submittedName>
</protein>
<keyword evidence="2" id="KW-1185">Reference proteome</keyword>
<gene>
    <name evidence="1" type="ORF">PXEA_LOCUS531</name>
</gene>
<evidence type="ECO:0000313" key="2">
    <source>
        <dbReference type="Proteomes" id="UP000784294"/>
    </source>
</evidence>
<sequence length="121" mass="13514">MSKLAIIATSLTCQGGDLHGAFCTLAWTLLPIQGSHDKSEVCQIRIISFIRLRNLSDFDPPCQFNNCVPLPLFCPLQRMPTRTYKCLVHSLMPGLLHITFEGCHDFTRLAESSDHSAPAWV</sequence>
<dbReference type="AlphaFoldDB" id="A0A448WAL5"/>
<accession>A0A448WAL5</accession>
<evidence type="ECO:0000313" key="1">
    <source>
        <dbReference type="EMBL" id="VEL07091.1"/>
    </source>
</evidence>
<comment type="caution">
    <text evidence="1">The sequence shown here is derived from an EMBL/GenBank/DDBJ whole genome shotgun (WGS) entry which is preliminary data.</text>
</comment>
<name>A0A448WAL5_9PLAT</name>
<proteinExistence type="predicted"/>